<keyword evidence="4 6" id="KW-0255">Endonuclease</keyword>
<dbReference type="InterPro" id="IPR000999">
    <property type="entry name" value="RNase_III_dom"/>
</dbReference>
<dbReference type="Proteomes" id="UP001300383">
    <property type="component" value="Unassembled WGS sequence"/>
</dbReference>
<keyword evidence="1 6" id="KW-0690">Ribosome biogenesis</keyword>
<evidence type="ECO:0000256" key="5">
    <source>
        <dbReference type="ARBA" id="ARBA00022801"/>
    </source>
</evidence>
<protein>
    <recommendedName>
        <fullName evidence="6">Mini-ribonuclease 3</fullName>
        <shortName evidence="6">Mini-3</shortName>
        <shortName evidence="6">Mini-RNase 3</shortName>
        <ecNumber evidence="6">3.1.26.-</ecNumber>
    </recommendedName>
    <alternativeName>
        <fullName evidence="6">Mini-RNase III</fullName>
        <shortName evidence="6">Mini-III</shortName>
    </alternativeName>
</protein>
<dbReference type="GO" id="GO:0006364">
    <property type="term" value="P:rRNA processing"/>
    <property type="evidence" value="ECO:0007669"/>
    <property type="project" value="UniProtKB-UniRule"/>
</dbReference>
<dbReference type="GO" id="GO:0004525">
    <property type="term" value="F:ribonuclease III activity"/>
    <property type="evidence" value="ECO:0007669"/>
    <property type="project" value="InterPro"/>
</dbReference>
<reference evidence="8 9" key="1">
    <citation type="submission" date="2023-05" db="EMBL/GenBank/DDBJ databases">
        <title>[ruminococcus] sp. nov., isolated from a pig farm feces dump.</title>
        <authorList>
            <person name="Chang Y.-H."/>
        </authorList>
    </citation>
    <scope>NUCLEOTIDE SEQUENCE [LARGE SCALE GENOMIC DNA]</scope>
    <source>
        <strain evidence="8 9">YH-rum2234</strain>
    </source>
</reference>
<dbReference type="EMBL" id="JASGBQ010000018">
    <property type="protein sequence ID" value="MDI9242746.1"/>
    <property type="molecule type" value="Genomic_DNA"/>
</dbReference>
<comment type="cofactor">
    <cofactor evidence="6">
        <name>Mg(2+)</name>
        <dbReference type="ChEBI" id="CHEBI:18420"/>
    </cofactor>
</comment>
<dbReference type="InterPro" id="IPR008226">
    <property type="entry name" value="Mini3_fam"/>
</dbReference>
<gene>
    <name evidence="6" type="primary">mrnC</name>
    <name evidence="8" type="ORF">QJ036_09735</name>
</gene>
<evidence type="ECO:0000313" key="8">
    <source>
        <dbReference type="EMBL" id="MDI9242746.1"/>
    </source>
</evidence>
<dbReference type="InterPro" id="IPR036389">
    <property type="entry name" value="RNase_III_sf"/>
</dbReference>
<keyword evidence="6" id="KW-0694">RNA-binding</keyword>
<keyword evidence="9" id="KW-1185">Reference proteome</keyword>
<dbReference type="EC" id="3.1.26.-" evidence="6"/>
<proteinExistence type="inferred from homology"/>
<organism evidence="8 9">
    <name type="scientific">Fusibacillus kribbianus</name>
    <dbReference type="NCBI Taxonomy" id="3044208"/>
    <lineage>
        <taxon>Bacteria</taxon>
        <taxon>Bacillati</taxon>
        <taxon>Bacillota</taxon>
        <taxon>Clostridia</taxon>
        <taxon>Lachnospirales</taxon>
        <taxon>Lachnospiraceae</taxon>
        <taxon>Fusibacillus</taxon>
    </lineage>
</organism>
<dbReference type="CDD" id="cd00593">
    <property type="entry name" value="RIBOc"/>
    <property type="match status" value="1"/>
</dbReference>
<keyword evidence="6" id="KW-0963">Cytoplasm</keyword>
<dbReference type="Gene3D" id="1.10.1520.10">
    <property type="entry name" value="Ribonuclease III domain"/>
    <property type="match status" value="1"/>
</dbReference>
<keyword evidence="2 6" id="KW-0698">rRNA processing</keyword>
<dbReference type="Pfam" id="PF00636">
    <property type="entry name" value="Ribonuclease_3"/>
    <property type="match status" value="1"/>
</dbReference>
<evidence type="ECO:0000256" key="1">
    <source>
        <dbReference type="ARBA" id="ARBA00022517"/>
    </source>
</evidence>
<feature type="active site" evidence="6">
    <location>
        <position position="39"/>
    </location>
</feature>
<sequence>MDESIKNMDGILAQERELVGGRELDMRTYSPLTLAFIGDAVFSLYIRTVVVGRGNTAPGKLHKQCSELVKAGTQSAMIRGIFEELTDEEKSIYKRGRNAQAPSRAKNASMSEYRHATGLEALFGYLYLTGQGQRMTELVEKCLEKYESIEGK</sequence>
<evidence type="ECO:0000256" key="4">
    <source>
        <dbReference type="ARBA" id="ARBA00022759"/>
    </source>
</evidence>
<accession>A0AAP4B9Z2</accession>
<dbReference type="SUPFAM" id="SSF69065">
    <property type="entry name" value="RNase III domain-like"/>
    <property type="match status" value="1"/>
</dbReference>
<evidence type="ECO:0000256" key="6">
    <source>
        <dbReference type="HAMAP-Rule" id="MF_01468"/>
    </source>
</evidence>
<dbReference type="AlphaFoldDB" id="A0AAP4B9Z2"/>
<comment type="similarity">
    <text evidence="6">Belongs to the MrnC RNase family.</text>
</comment>
<feature type="domain" description="RNase III" evidence="7">
    <location>
        <begin position="33"/>
        <end position="130"/>
    </location>
</feature>
<evidence type="ECO:0000256" key="2">
    <source>
        <dbReference type="ARBA" id="ARBA00022552"/>
    </source>
</evidence>
<keyword evidence="6" id="KW-0460">Magnesium</keyword>
<dbReference type="PANTHER" id="PTHR34276:SF1">
    <property type="entry name" value="MINI-RIBONUCLEASE 3"/>
    <property type="match status" value="1"/>
</dbReference>
<keyword evidence="3 6" id="KW-0540">Nuclease</keyword>
<evidence type="ECO:0000259" key="7">
    <source>
        <dbReference type="Pfam" id="PF00636"/>
    </source>
</evidence>
<evidence type="ECO:0000256" key="3">
    <source>
        <dbReference type="ARBA" id="ARBA00022722"/>
    </source>
</evidence>
<dbReference type="PIRSF" id="PIRSF005520">
    <property type="entry name" value="UCP005520"/>
    <property type="match status" value="1"/>
</dbReference>
<dbReference type="HAMAP" id="MF_01468">
    <property type="entry name" value="RNase_Mini_III"/>
    <property type="match status" value="1"/>
</dbReference>
<keyword evidence="6" id="KW-0699">rRNA-binding</keyword>
<comment type="function">
    <text evidence="6">Involved in correct processing of both the 5' and 3' ends of 23S rRNA precursor. Processes 30S rRNA precursor transcript even in absence of ribonuclease 3 (Rnc); Rnc processes 30S rRNA into smaller rRNA precursors.</text>
</comment>
<dbReference type="GO" id="GO:0005737">
    <property type="term" value="C:cytoplasm"/>
    <property type="evidence" value="ECO:0007669"/>
    <property type="project" value="UniProtKB-SubCell"/>
</dbReference>
<name>A0AAP4B9Z2_9FIRM</name>
<dbReference type="RefSeq" id="WP_283231189.1">
    <property type="nucleotide sequence ID" value="NZ_JASGBQ010000018.1"/>
</dbReference>
<comment type="subunit">
    <text evidence="6">Homodimer.</text>
</comment>
<dbReference type="GO" id="GO:0019843">
    <property type="term" value="F:rRNA binding"/>
    <property type="evidence" value="ECO:0007669"/>
    <property type="project" value="UniProtKB-UniRule"/>
</dbReference>
<dbReference type="PANTHER" id="PTHR34276">
    <property type="entry name" value="MINI-RIBONUCLEASE 3"/>
    <property type="match status" value="1"/>
</dbReference>
<comment type="subcellular location">
    <subcellularLocation>
        <location evidence="6">Cytoplasm</location>
    </subcellularLocation>
</comment>
<keyword evidence="5 6" id="KW-0378">Hydrolase</keyword>
<comment type="caution">
    <text evidence="8">The sequence shown here is derived from an EMBL/GenBank/DDBJ whole genome shotgun (WGS) entry which is preliminary data.</text>
</comment>
<evidence type="ECO:0000313" key="9">
    <source>
        <dbReference type="Proteomes" id="UP001300383"/>
    </source>
</evidence>